<name>A0AAU6VYS6_9VIRU</name>
<sequence length="58" mass="6709">MVALSLALSILVALICIYLTVSFVLYTLLVSSNRWNWNEYLCLAALWPWALYLLWGED</sequence>
<keyword evidence="1" id="KW-0812">Transmembrane</keyword>
<proteinExistence type="predicted"/>
<accession>A0AAU6VYS6</accession>
<keyword evidence="1" id="KW-1133">Transmembrane helix</keyword>
<feature type="transmembrane region" description="Helical" evidence="1">
    <location>
        <begin position="37"/>
        <end position="55"/>
    </location>
</feature>
<reference evidence="2" key="1">
    <citation type="journal article" date="2024" name="J. Gen. Virol.">
        <title>Novel phages of Pseudomonas syringae unveil numerous potential auxiliary metabolic genes.</title>
        <authorList>
            <person name="Feltin C."/>
            <person name="Garneau J.R."/>
            <person name="Morris C.E."/>
            <person name="Berard A."/>
            <person name="Torres-Barcelo C."/>
        </authorList>
    </citation>
    <scope>NUCLEOTIDE SEQUENCE</scope>
</reference>
<gene>
    <name evidence="2" type="ORF">Pyxpy02_00138</name>
</gene>
<organism evidence="2">
    <name type="scientific">Pseudomonas phage Pyxpy02</name>
    <dbReference type="NCBI Taxonomy" id="3138547"/>
    <lineage>
        <taxon>Viruses</taxon>
    </lineage>
</organism>
<dbReference type="EMBL" id="PP179311">
    <property type="protein sequence ID" value="XAI69621.1"/>
    <property type="molecule type" value="Genomic_DNA"/>
</dbReference>
<evidence type="ECO:0000256" key="1">
    <source>
        <dbReference type="SAM" id="Phobius"/>
    </source>
</evidence>
<feature type="transmembrane region" description="Helical" evidence="1">
    <location>
        <begin position="6"/>
        <end position="30"/>
    </location>
</feature>
<keyword evidence="1" id="KW-0472">Membrane</keyword>
<evidence type="ECO:0000313" key="2">
    <source>
        <dbReference type="EMBL" id="XAI69621.1"/>
    </source>
</evidence>
<protein>
    <submittedName>
        <fullName evidence="2">Uncharacterized protein</fullName>
    </submittedName>
</protein>